<dbReference type="Pfam" id="PF23445">
    <property type="entry name" value="WHD_SNRNP200"/>
    <property type="match status" value="1"/>
</dbReference>
<dbReference type="InterPro" id="IPR050474">
    <property type="entry name" value="Hel308_SKI2-like"/>
</dbReference>
<dbReference type="InterPro" id="IPR027417">
    <property type="entry name" value="P-loop_NTPase"/>
</dbReference>
<accession>A0A0D3AF63</accession>
<keyword evidence="4" id="KW-0067">ATP-binding</keyword>
<dbReference type="InterPro" id="IPR004179">
    <property type="entry name" value="Sec63-dom"/>
</dbReference>
<evidence type="ECO:0000313" key="7">
    <source>
        <dbReference type="EnsemblPlants" id="Bo1g147440.1"/>
    </source>
</evidence>
<reference evidence="7" key="2">
    <citation type="submission" date="2015-03" db="UniProtKB">
        <authorList>
            <consortium name="EnsemblPlants"/>
        </authorList>
    </citation>
    <scope>IDENTIFICATION</scope>
</reference>
<dbReference type="EnsemblPlants" id="Bo1g147440.1">
    <property type="protein sequence ID" value="Bo1g147440.1"/>
    <property type="gene ID" value="Bo1g147440"/>
</dbReference>
<dbReference type="HOGENOM" id="CLU_523122_0_0_1"/>
<name>A0A0D3AF63_BRAOL</name>
<dbReference type="InterPro" id="IPR057842">
    <property type="entry name" value="WH_MER3"/>
</dbReference>
<dbReference type="GO" id="GO:0016787">
    <property type="term" value="F:hydrolase activity"/>
    <property type="evidence" value="ECO:0007669"/>
    <property type="project" value="UniProtKB-KW"/>
</dbReference>
<evidence type="ECO:0000256" key="3">
    <source>
        <dbReference type="ARBA" id="ARBA00022806"/>
    </source>
</evidence>
<evidence type="ECO:0000256" key="1">
    <source>
        <dbReference type="ARBA" id="ARBA00022741"/>
    </source>
</evidence>
<dbReference type="STRING" id="109376.A0A0D3AF63"/>
<dbReference type="FunFam" id="1.10.10.10:FF:000024">
    <property type="entry name" value="U5 small nuclear ribonucleoprotein helicase"/>
    <property type="match status" value="1"/>
</dbReference>
<evidence type="ECO:0000256" key="2">
    <source>
        <dbReference type="ARBA" id="ARBA00022801"/>
    </source>
</evidence>
<keyword evidence="3" id="KW-0347">Helicase</keyword>
<evidence type="ECO:0000313" key="8">
    <source>
        <dbReference type="Proteomes" id="UP000032141"/>
    </source>
</evidence>
<keyword evidence="2" id="KW-0378">Hydrolase</keyword>
<dbReference type="Pfam" id="PF02889">
    <property type="entry name" value="Sec63"/>
    <property type="match status" value="1"/>
</dbReference>
<evidence type="ECO:0000256" key="4">
    <source>
        <dbReference type="ARBA" id="ARBA00022840"/>
    </source>
</evidence>
<dbReference type="GO" id="GO:0005524">
    <property type="term" value="F:ATP binding"/>
    <property type="evidence" value="ECO:0007669"/>
    <property type="project" value="UniProtKB-KW"/>
</dbReference>
<feature type="domain" description="SEC63" evidence="5">
    <location>
        <begin position="399"/>
        <end position="512"/>
    </location>
</feature>
<reference evidence="7 8" key="1">
    <citation type="journal article" date="2014" name="Genome Biol.">
        <title>Transcriptome and methylome profiling reveals relics of genome dominance in the mesopolyploid Brassica oleracea.</title>
        <authorList>
            <person name="Parkin I.A."/>
            <person name="Koh C."/>
            <person name="Tang H."/>
            <person name="Robinson S.J."/>
            <person name="Kagale S."/>
            <person name="Clarke W.E."/>
            <person name="Town C.D."/>
            <person name="Nixon J."/>
            <person name="Krishnakumar V."/>
            <person name="Bidwell S.L."/>
            <person name="Denoeud F."/>
            <person name="Belcram H."/>
            <person name="Links M.G."/>
            <person name="Just J."/>
            <person name="Clarke C."/>
            <person name="Bender T."/>
            <person name="Huebert T."/>
            <person name="Mason A.S."/>
            <person name="Pires J.C."/>
            <person name="Barker G."/>
            <person name="Moore J."/>
            <person name="Walley P.G."/>
            <person name="Manoli S."/>
            <person name="Batley J."/>
            <person name="Edwards D."/>
            <person name="Nelson M.N."/>
            <person name="Wang X."/>
            <person name="Paterson A.H."/>
            <person name="King G."/>
            <person name="Bancroft I."/>
            <person name="Chalhoub B."/>
            <person name="Sharpe A.G."/>
        </authorList>
    </citation>
    <scope>NUCLEOTIDE SEQUENCE</scope>
    <source>
        <strain evidence="7 8">cv. TO1000</strain>
    </source>
</reference>
<evidence type="ECO:0000259" key="6">
    <source>
        <dbReference type="Pfam" id="PF23445"/>
    </source>
</evidence>
<dbReference type="Gene3D" id="3.40.50.300">
    <property type="entry name" value="P-loop containing nucleotide triphosphate hydrolases"/>
    <property type="match status" value="3"/>
</dbReference>
<protein>
    <submittedName>
        <fullName evidence="7">Uncharacterized protein</fullName>
    </submittedName>
</protein>
<sequence length="521" mass="58298">MRYPIWAQAAFKGINRLNPVESQIYQAALFDFKNLLFCAPPCTAKTNVAILTILRQLGPSHDERENSIIVYVAAMSALVADVLSHRLGCYQLVRLVIIDDVLLLQGHVLEAIVARMQISTGCEADIRLVGLSPALQNSADVARYLFLSERTAKALQDATDKIKTIKPETREFIENEIARVASDDLKVLLPRGFALLHAGLTKGDSQIVRTLFEKKHLLVLISTRSEEVWGMNLSAHTVVIKGTKEYCPDKGKWMELSCMEIMRMLGVAQRDQGPGHGIIITGEKKVEYYRSLIAGQLPIESQFISKLADQVNVAIVLGTVQNAKMACDWLSHTYFYFCILRNPKLSGLLPLAQERTMEGTIADLIHSAATILDKNDMIEYDRTSGDFQATELGCFASYHLKPRMTDVDIYRLLSLSEELKYVAVRQDERKELAKLYSSGSIQNSIEESLDRRSAKVNLLLQAYISRLPVESLSLTSDMHYIAESAGRLVQVLYKMVSKQGWAQLAKEALKISDLEEVGWIG</sequence>
<evidence type="ECO:0000259" key="5">
    <source>
        <dbReference type="Pfam" id="PF02889"/>
    </source>
</evidence>
<dbReference type="AlphaFoldDB" id="A0A0D3AF63"/>
<dbReference type="SUPFAM" id="SSF52540">
    <property type="entry name" value="P-loop containing nucleoside triphosphate hydrolases"/>
    <property type="match status" value="1"/>
</dbReference>
<proteinExistence type="predicted"/>
<dbReference type="PANTHER" id="PTHR47961:SF4">
    <property type="entry name" value="ACTIVATING SIGNAL COINTEGRATOR 1 COMPLEX SUBUNIT 3"/>
    <property type="match status" value="1"/>
</dbReference>
<dbReference type="Proteomes" id="UP000032141">
    <property type="component" value="Chromosome C1"/>
</dbReference>
<dbReference type="PANTHER" id="PTHR47961">
    <property type="entry name" value="DNA POLYMERASE THETA, PUTATIVE (AFU_ORTHOLOGUE AFUA_1G05260)-RELATED"/>
    <property type="match status" value="1"/>
</dbReference>
<organism evidence="7 8">
    <name type="scientific">Brassica oleracea var. oleracea</name>
    <dbReference type="NCBI Taxonomy" id="109376"/>
    <lineage>
        <taxon>Eukaryota</taxon>
        <taxon>Viridiplantae</taxon>
        <taxon>Streptophyta</taxon>
        <taxon>Embryophyta</taxon>
        <taxon>Tracheophyta</taxon>
        <taxon>Spermatophyta</taxon>
        <taxon>Magnoliopsida</taxon>
        <taxon>eudicotyledons</taxon>
        <taxon>Gunneridae</taxon>
        <taxon>Pentapetalae</taxon>
        <taxon>rosids</taxon>
        <taxon>malvids</taxon>
        <taxon>Brassicales</taxon>
        <taxon>Brassicaceae</taxon>
        <taxon>Brassiceae</taxon>
        <taxon>Brassica</taxon>
    </lineage>
</organism>
<dbReference type="SUPFAM" id="SSF46785">
    <property type="entry name" value="Winged helix' DNA-binding domain"/>
    <property type="match status" value="1"/>
</dbReference>
<dbReference type="SUPFAM" id="SSF158702">
    <property type="entry name" value="Sec63 N-terminal domain-like"/>
    <property type="match status" value="1"/>
</dbReference>
<keyword evidence="8" id="KW-1185">Reference proteome</keyword>
<dbReference type="InterPro" id="IPR036390">
    <property type="entry name" value="WH_DNA-bd_sf"/>
</dbReference>
<keyword evidence="1" id="KW-0547">Nucleotide-binding</keyword>
<dbReference type="InterPro" id="IPR036388">
    <property type="entry name" value="WH-like_DNA-bd_sf"/>
</dbReference>
<dbReference type="GO" id="GO:0004386">
    <property type="term" value="F:helicase activity"/>
    <property type="evidence" value="ECO:0007669"/>
    <property type="project" value="UniProtKB-KW"/>
</dbReference>
<dbReference type="Gene3D" id="1.10.3380.10">
    <property type="entry name" value="Sec63 N-terminal domain-like domain"/>
    <property type="match status" value="1"/>
</dbReference>
<dbReference type="GO" id="GO:0005634">
    <property type="term" value="C:nucleus"/>
    <property type="evidence" value="ECO:0007669"/>
    <property type="project" value="TreeGrafter"/>
</dbReference>
<dbReference type="eggNOG" id="KOG0951">
    <property type="taxonomic scope" value="Eukaryota"/>
</dbReference>
<dbReference type="Gramene" id="Bo1g147440.1">
    <property type="protein sequence ID" value="Bo1g147440.1"/>
    <property type="gene ID" value="Bo1g147440"/>
</dbReference>
<dbReference type="Gene3D" id="1.10.10.10">
    <property type="entry name" value="Winged helix-like DNA-binding domain superfamily/Winged helix DNA-binding domain"/>
    <property type="match status" value="1"/>
</dbReference>
<feature type="domain" description="MER3 helicase-like winged helix" evidence="6">
    <location>
        <begin position="300"/>
        <end position="373"/>
    </location>
</feature>